<organism evidence="3 4">
    <name type="scientific">Gordonia jinhuaensis</name>
    <dbReference type="NCBI Taxonomy" id="1517702"/>
    <lineage>
        <taxon>Bacteria</taxon>
        <taxon>Bacillati</taxon>
        <taxon>Actinomycetota</taxon>
        <taxon>Actinomycetes</taxon>
        <taxon>Mycobacteriales</taxon>
        <taxon>Gordoniaceae</taxon>
        <taxon>Gordonia</taxon>
    </lineage>
</organism>
<reference evidence="3" key="1">
    <citation type="journal article" date="2014" name="Int. J. Syst. Evol. Microbiol.">
        <title>Complete genome sequence of Corynebacterium casei LMG S-19264T (=DSM 44701T), isolated from a smear-ripened cheese.</title>
        <authorList>
            <consortium name="US DOE Joint Genome Institute (JGI-PGF)"/>
            <person name="Walter F."/>
            <person name="Albersmeier A."/>
            <person name="Kalinowski J."/>
            <person name="Ruckert C."/>
        </authorList>
    </citation>
    <scope>NUCLEOTIDE SEQUENCE</scope>
    <source>
        <strain evidence="3">CGMCC 1.12827</strain>
    </source>
</reference>
<proteinExistence type="inferred from homology"/>
<dbReference type="EMBL" id="BMGC01000032">
    <property type="protein sequence ID" value="GGB42614.1"/>
    <property type="molecule type" value="Genomic_DNA"/>
</dbReference>
<dbReference type="RefSeq" id="WP_188587765.1">
    <property type="nucleotide sequence ID" value="NZ_BMGC01000032.1"/>
</dbReference>
<dbReference type="InterPro" id="IPR014729">
    <property type="entry name" value="Rossmann-like_a/b/a_fold"/>
</dbReference>
<dbReference type="Gene3D" id="3.40.50.620">
    <property type="entry name" value="HUPs"/>
    <property type="match status" value="1"/>
</dbReference>
<dbReference type="Pfam" id="PF00582">
    <property type="entry name" value="Usp"/>
    <property type="match status" value="1"/>
</dbReference>
<protein>
    <submittedName>
        <fullName evidence="3">Universal stress protein</fullName>
    </submittedName>
</protein>
<evidence type="ECO:0000256" key="1">
    <source>
        <dbReference type="ARBA" id="ARBA00008791"/>
    </source>
</evidence>
<dbReference type="PANTHER" id="PTHR46268:SF6">
    <property type="entry name" value="UNIVERSAL STRESS PROTEIN UP12"/>
    <property type="match status" value="1"/>
</dbReference>
<comment type="caution">
    <text evidence="3">The sequence shown here is derived from an EMBL/GenBank/DDBJ whole genome shotgun (WGS) entry which is preliminary data.</text>
</comment>
<reference evidence="3" key="2">
    <citation type="submission" date="2020-09" db="EMBL/GenBank/DDBJ databases">
        <authorList>
            <person name="Sun Q."/>
            <person name="Zhou Y."/>
        </authorList>
    </citation>
    <scope>NUCLEOTIDE SEQUENCE</scope>
    <source>
        <strain evidence="3">CGMCC 1.12827</strain>
    </source>
</reference>
<keyword evidence="4" id="KW-1185">Reference proteome</keyword>
<accession>A0A916WYM2</accession>
<dbReference type="AlphaFoldDB" id="A0A916WYM2"/>
<dbReference type="SUPFAM" id="SSF52402">
    <property type="entry name" value="Adenine nucleotide alpha hydrolases-like"/>
    <property type="match status" value="1"/>
</dbReference>
<evidence type="ECO:0000313" key="4">
    <source>
        <dbReference type="Proteomes" id="UP000621454"/>
    </source>
</evidence>
<name>A0A916WYM2_9ACTN</name>
<dbReference type="InterPro" id="IPR006016">
    <property type="entry name" value="UspA"/>
</dbReference>
<dbReference type="Proteomes" id="UP000621454">
    <property type="component" value="Unassembled WGS sequence"/>
</dbReference>
<sequence>MAAYQTIVVGTDGSESSMKAVDRAGATAGEDSTLIIACAYIPSEGRSNAAVADLLKDEAYQVQGSSPTEEILRRARERAATAGARKITTRPIKGAPVDALLQLVTDVNADLLVVGNRGLNSIAGRLLGSVPSDVARKSGCDVLIVHTVH</sequence>
<dbReference type="InterPro" id="IPR006015">
    <property type="entry name" value="Universal_stress_UspA"/>
</dbReference>
<dbReference type="PRINTS" id="PR01438">
    <property type="entry name" value="UNVRSLSTRESS"/>
</dbReference>
<gene>
    <name evidence="3" type="ORF">GCM10011489_32640</name>
</gene>
<evidence type="ECO:0000313" key="3">
    <source>
        <dbReference type="EMBL" id="GGB42614.1"/>
    </source>
</evidence>
<comment type="similarity">
    <text evidence="1">Belongs to the universal stress protein A family.</text>
</comment>
<evidence type="ECO:0000259" key="2">
    <source>
        <dbReference type="Pfam" id="PF00582"/>
    </source>
</evidence>
<feature type="domain" description="UspA" evidence="2">
    <location>
        <begin position="4"/>
        <end position="146"/>
    </location>
</feature>
<dbReference type="CDD" id="cd00293">
    <property type="entry name" value="USP-like"/>
    <property type="match status" value="1"/>
</dbReference>
<dbReference type="PANTHER" id="PTHR46268">
    <property type="entry name" value="STRESS RESPONSE PROTEIN NHAX"/>
    <property type="match status" value="1"/>
</dbReference>